<comment type="catalytic activity">
    <reaction evidence="1">
        <text>ATP + protein L-histidine = ADP + protein N-phospho-L-histidine.</text>
        <dbReference type="EC" id="2.7.13.3"/>
    </reaction>
</comment>
<evidence type="ECO:0000256" key="2">
    <source>
        <dbReference type="ARBA" id="ARBA00004141"/>
    </source>
</evidence>
<feature type="transmembrane region" description="Helical" evidence="13">
    <location>
        <begin position="12"/>
        <end position="34"/>
    </location>
</feature>
<dbReference type="InterPro" id="IPR036890">
    <property type="entry name" value="HATPase_C_sf"/>
</dbReference>
<sequence length="616" mass="68033">MRGTLRHKFTTIYVALALCILTVGAVSTGAMYWVGKNVDGMIEEDYKNIQAADEMLELIDRQDSAALTYMSFDRVGGIEVFTEGMQNYLKWQYQLEAGAQSAEMKREVEKLTARYDHYCKAFSLLQEQPDQQQMYSYYQQSLAPDLEEIKAGLRRARQTASTQMLSRKNAATRQAVGLSAGILGFSALLTALGLWLSLRGTRRYLAPLGQLCQGLRDVSAGGELREVSLAAPGEIGQLEREFNKMIGQLRAFDEQGVNELLAEKKKTDAILQNMEDAFFLLDGRLLIQTMNPAACRLFSTAESVASGRHILEVLDSEQVVSMAESVLGGEQRSECQLQLPGDERVFNAVCTRMPHVSADSPWCLSLLLQNITVVKKTEKIRGDFIATVSHELKTPLTSMLMGASMLQNGDMGPLGQQQAEVVSALREDIDRMGRLIEDLLELSKVQSGNVSYRMAATDIRQIARQTTAQFADLARYSQVSLAVDMPALPPVYCDGEKLGWVFSNILGNALKYTRPGDDIRLSAADTGGGWVEVSVADTGMGVPPEYLHKIFESDFTYQENDLETRGSGIGLFLSQKIVRAHGGDIWVRPGATGGSIFSFTVPIYDKTTRPEEDSDL</sequence>
<dbReference type="InterPro" id="IPR035965">
    <property type="entry name" value="PAS-like_dom_sf"/>
</dbReference>
<dbReference type="SMART" id="SM00304">
    <property type="entry name" value="HAMP"/>
    <property type="match status" value="1"/>
</dbReference>
<evidence type="ECO:0000259" key="15">
    <source>
        <dbReference type="PROSITE" id="PS50885"/>
    </source>
</evidence>
<keyword evidence="6 13" id="KW-0812">Transmembrane</keyword>
<dbReference type="PROSITE" id="PS50109">
    <property type="entry name" value="HIS_KIN"/>
    <property type="match status" value="1"/>
</dbReference>
<dbReference type="Pfam" id="PF00512">
    <property type="entry name" value="HisKA"/>
    <property type="match status" value="1"/>
</dbReference>
<evidence type="ECO:0000256" key="7">
    <source>
        <dbReference type="ARBA" id="ARBA00022741"/>
    </source>
</evidence>
<dbReference type="InterPro" id="IPR050351">
    <property type="entry name" value="BphY/WalK/GraS-like"/>
</dbReference>
<dbReference type="InterPro" id="IPR003661">
    <property type="entry name" value="HisK_dim/P_dom"/>
</dbReference>
<dbReference type="SUPFAM" id="SSF47384">
    <property type="entry name" value="Homodimeric domain of signal transducing histidine kinase"/>
    <property type="match status" value="1"/>
</dbReference>
<name>A0A1C6H9X3_9FIRM</name>
<keyword evidence="8" id="KW-0418">Kinase</keyword>
<organism evidence="16">
    <name type="scientific">uncultured Anaerotruncus sp</name>
    <dbReference type="NCBI Taxonomy" id="905011"/>
    <lineage>
        <taxon>Bacteria</taxon>
        <taxon>Bacillati</taxon>
        <taxon>Bacillota</taxon>
        <taxon>Clostridia</taxon>
        <taxon>Eubacteriales</taxon>
        <taxon>Oscillospiraceae</taxon>
        <taxon>Anaerotruncus</taxon>
        <taxon>environmental samples</taxon>
    </lineage>
</organism>
<keyword evidence="11" id="KW-0902">Two-component regulatory system</keyword>
<dbReference type="SMART" id="SM00387">
    <property type="entry name" value="HATPase_c"/>
    <property type="match status" value="1"/>
</dbReference>
<keyword evidence="9" id="KW-0067">ATP-binding</keyword>
<dbReference type="Gene3D" id="1.10.287.130">
    <property type="match status" value="1"/>
</dbReference>
<keyword evidence="7" id="KW-0547">Nucleotide-binding</keyword>
<reference evidence="16" key="1">
    <citation type="submission" date="2015-09" db="EMBL/GenBank/DDBJ databases">
        <authorList>
            <consortium name="Pathogen Informatics"/>
        </authorList>
    </citation>
    <scope>NUCLEOTIDE SEQUENCE</scope>
    <source>
        <strain evidence="16">2789STDY5834896</strain>
    </source>
</reference>
<evidence type="ECO:0000256" key="13">
    <source>
        <dbReference type="SAM" id="Phobius"/>
    </source>
</evidence>
<evidence type="ECO:0000256" key="4">
    <source>
        <dbReference type="ARBA" id="ARBA00022553"/>
    </source>
</evidence>
<dbReference type="GO" id="GO:0006355">
    <property type="term" value="P:regulation of DNA-templated transcription"/>
    <property type="evidence" value="ECO:0007669"/>
    <property type="project" value="InterPro"/>
</dbReference>
<gene>
    <name evidence="16" type="primary">kinB</name>
    <name evidence="16" type="ORF">SAMEA3545359_00759</name>
</gene>
<dbReference type="GO" id="GO:0016020">
    <property type="term" value="C:membrane"/>
    <property type="evidence" value="ECO:0007669"/>
    <property type="project" value="UniProtKB-SubCell"/>
</dbReference>
<dbReference type="InterPro" id="IPR003594">
    <property type="entry name" value="HATPase_dom"/>
</dbReference>
<keyword evidence="12 13" id="KW-0472">Membrane</keyword>
<dbReference type="PRINTS" id="PR00344">
    <property type="entry name" value="BCTRLSENSOR"/>
</dbReference>
<dbReference type="EMBL" id="FMHG01000001">
    <property type="protein sequence ID" value="SCJ54554.1"/>
    <property type="molecule type" value="Genomic_DNA"/>
</dbReference>
<evidence type="ECO:0000256" key="12">
    <source>
        <dbReference type="ARBA" id="ARBA00023136"/>
    </source>
</evidence>
<dbReference type="CDD" id="cd06225">
    <property type="entry name" value="HAMP"/>
    <property type="match status" value="1"/>
</dbReference>
<dbReference type="SUPFAM" id="SSF55785">
    <property type="entry name" value="PYP-like sensor domain (PAS domain)"/>
    <property type="match status" value="1"/>
</dbReference>
<dbReference type="Gene3D" id="3.30.450.20">
    <property type="entry name" value="PAS domain"/>
    <property type="match status" value="1"/>
</dbReference>
<dbReference type="InterPro" id="IPR036097">
    <property type="entry name" value="HisK_dim/P_sf"/>
</dbReference>
<keyword evidence="10 13" id="KW-1133">Transmembrane helix</keyword>
<dbReference type="GO" id="GO:0005524">
    <property type="term" value="F:ATP binding"/>
    <property type="evidence" value="ECO:0007669"/>
    <property type="project" value="UniProtKB-KW"/>
</dbReference>
<dbReference type="PANTHER" id="PTHR42878">
    <property type="entry name" value="TWO-COMPONENT HISTIDINE KINASE"/>
    <property type="match status" value="1"/>
</dbReference>
<dbReference type="SMART" id="SM00388">
    <property type="entry name" value="HisKA"/>
    <property type="match status" value="1"/>
</dbReference>
<feature type="domain" description="HAMP" evidence="15">
    <location>
        <begin position="202"/>
        <end position="254"/>
    </location>
</feature>
<feature type="domain" description="Histidine kinase" evidence="14">
    <location>
        <begin position="387"/>
        <end position="605"/>
    </location>
</feature>
<evidence type="ECO:0000256" key="3">
    <source>
        <dbReference type="ARBA" id="ARBA00012438"/>
    </source>
</evidence>
<keyword evidence="4" id="KW-0597">Phosphoprotein</keyword>
<feature type="transmembrane region" description="Helical" evidence="13">
    <location>
        <begin position="175"/>
        <end position="198"/>
    </location>
</feature>
<dbReference type="PROSITE" id="PS50885">
    <property type="entry name" value="HAMP"/>
    <property type="match status" value="1"/>
</dbReference>
<evidence type="ECO:0000256" key="10">
    <source>
        <dbReference type="ARBA" id="ARBA00022989"/>
    </source>
</evidence>
<dbReference type="PANTHER" id="PTHR42878:SF7">
    <property type="entry name" value="SENSOR HISTIDINE KINASE GLRK"/>
    <property type="match status" value="1"/>
</dbReference>
<evidence type="ECO:0000259" key="14">
    <source>
        <dbReference type="PROSITE" id="PS50109"/>
    </source>
</evidence>
<dbReference type="InterPro" id="IPR003660">
    <property type="entry name" value="HAMP_dom"/>
</dbReference>
<dbReference type="EC" id="2.7.13.3" evidence="3"/>
<dbReference type="FunFam" id="1.10.287.130:FF:000001">
    <property type="entry name" value="Two-component sensor histidine kinase"/>
    <property type="match status" value="1"/>
</dbReference>
<dbReference type="GO" id="GO:0000155">
    <property type="term" value="F:phosphorelay sensor kinase activity"/>
    <property type="evidence" value="ECO:0007669"/>
    <property type="project" value="InterPro"/>
</dbReference>
<keyword evidence="5 16" id="KW-0808">Transferase</keyword>
<dbReference type="GO" id="GO:0000156">
    <property type="term" value="F:phosphorelay response regulator activity"/>
    <property type="evidence" value="ECO:0007669"/>
    <property type="project" value="TreeGrafter"/>
</dbReference>
<dbReference type="InterPro" id="IPR005467">
    <property type="entry name" value="His_kinase_dom"/>
</dbReference>
<dbReference type="SUPFAM" id="SSF55874">
    <property type="entry name" value="ATPase domain of HSP90 chaperone/DNA topoisomerase II/histidine kinase"/>
    <property type="match status" value="1"/>
</dbReference>
<evidence type="ECO:0000256" key="8">
    <source>
        <dbReference type="ARBA" id="ARBA00022777"/>
    </source>
</evidence>
<protein>
    <recommendedName>
        <fullName evidence="3">histidine kinase</fullName>
        <ecNumber evidence="3">2.7.13.3</ecNumber>
    </recommendedName>
</protein>
<evidence type="ECO:0000313" key="16">
    <source>
        <dbReference type="EMBL" id="SCJ54554.1"/>
    </source>
</evidence>
<dbReference type="GO" id="GO:0030295">
    <property type="term" value="F:protein kinase activator activity"/>
    <property type="evidence" value="ECO:0007669"/>
    <property type="project" value="TreeGrafter"/>
</dbReference>
<evidence type="ECO:0000256" key="1">
    <source>
        <dbReference type="ARBA" id="ARBA00000085"/>
    </source>
</evidence>
<comment type="subcellular location">
    <subcellularLocation>
        <location evidence="2">Membrane</location>
        <topology evidence="2">Multi-pass membrane protein</topology>
    </subcellularLocation>
</comment>
<evidence type="ECO:0000256" key="6">
    <source>
        <dbReference type="ARBA" id="ARBA00022692"/>
    </source>
</evidence>
<dbReference type="InterPro" id="IPR000014">
    <property type="entry name" value="PAS"/>
</dbReference>
<proteinExistence type="predicted"/>
<dbReference type="InterPro" id="IPR004358">
    <property type="entry name" value="Sig_transdc_His_kin-like_C"/>
</dbReference>
<dbReference type="SMART" id="SM00091">
    <property type="entry name" value="PAS"/>
    <property type="match status" value="1"/>
</dbReference>
<evidence type="ECO:0000256" key="11">
    <source>
        <dbReference type="ARBA" id="ARBA00023012"/>
    </source>
</evidence>
<dbReference type="Gene3D" id="6.10.340.10">
    <property type="match status" value="1"/>
</dbReference>
<accession>A0A1C6H9X3</accession>
<dbReference type="CDD" id="cd00082">
    <property type="entry name" value="HisKA"/>
    <property type="match status" value="1"/>
</dbReference>
<dbReference type="Gene3D" id="3.30.565.10">
    <property type="entry name" value="Histidine kinase-like ATPase, C-terminal domain"/>
    <property type="match status" value="1"/>
</dbReference>
<evidence type="ECO:0000256" key="9">
    <source>
        <dbReference type="ARBA" id="ARBA00022840"/>
    </source>
</evidence>
<dbReference type="InterPro" id="IPR013767">
    <property type="entry name" value="PAS_fold"/>
</dbReference>
<evidence type="ECO:0000256" key="5">
    <source>
        <dbReference type="ARBA" id="ARBA00022679"/>
    </source>
</evidence>
<dbReference type="GO" id="GO:0007234">
    <property type="term" value="P:osmosensory signaling via phosphorelay pathway"/>
    <property type="evidence" value="ECO:0007669"/>
    <property type="project" value="TreeGrafter"/>
</dbReference>
<dbReference type="AlphaFoldDB" id="A0A1C6H9X3"/>
<dbReference type="Pfam" id="PF02518">
    <property type="entry name" value="HATPase_c"/>
    <property type="match status" value="1"/>
</dbReference>
<dbReference type="Pfam" id="PF00989">
    <property type="entry name" value="PAS"/>
    <property type="match status" value="1"/>
</dbReference>